<dbReference type="AlphaFoldDB" id="A0A1I3KNR0"/>
<feature type="transmembrane region" description="Helical" evidence="1">
    <location>
        <begin position="12"/>
        <end position="32"/>
    </location>
</feature>
<sequence>MDKKTARLIKWVLLISSFTAILIFTIIFYAVFLSSRARIQNQNEYNIADNCLYHVIITGTYENQSFLSEVYQGASKLAPSYKTIVDLHVPKSQADTESLQNLMDYCSFMNADGIIVFIDSPDDTPQILTRSDAPAIPLITTGQFSPNLQQISYIGINNWQLGKKIADEAQSLLPDGGNIFILDDPESMSSSNLINSIQAALQDNQTITTIAIETIDRTFTLEGQNNIFIALTEDETISSAQILSEGFDMDSYKLIGFGGNEVCQLYLQKGWIKKLVSLDTEKIGETAIRELFEYRTKGYANSYITADVIITNSPR</sequence>
<dbReference type="EMBL" id="FORI01000005">
    <property type="protein sequence ID" value="SFI74129.1"/>
    <property type="molecule type" value="Genomic_DNA"/>
</dbReference>
<feature type="domain" description="Periplasmic binding protein" evidence="2">
    <location>
        <begin position="57"/>
        <end position="294"/>
    </location>
</feature>
<dbReference type="OrthoDB" id="357529at2"/>
<organism evidence="3 4">
    <name type="scientific">Treponema bryantii</name>
    <dbReference type="NCBI Taxonomy" id="163"/>
    <lineage>
        <taxon>Bacteria</taxon>
        <taxon>Pseudomonadati</taxon>
        <taxon>Spirochaetota</taxon>
        <taxon>Spirochaetia</taxon>
        <taxon>Spirochaetales</taxon>
        <taxon>Treponemataceae</taxon>
        <taxon>Treponema</taxon>
    </lineage>
</organism>
<keyword evidence="1" id="KW-0812">Transmembrane</keyword>
<evidence type="ECO:0000313" key="4">
    <source>
        <dbReference type="Proteomes" id="UP000182737"/>
    </source>
</evidence>
<evidence type="ECO:0000256" key="1">
    <source>
        <dbReference type="SAM" id="Phobius"/>
    </source>
</evidence>
<accession>A0A1I3KNR0</accession>
<reference evidence="4" key="1">
    <citation type="submission" date="2016-10" db="EMBL/GenBank/DDBJ databases">
        <authorList>
            <person name="Varghese N."/>
            <person name="Submissions S."/>
        </authorList>
    </citation>
    <scope>NUCLEOTIDE SEQUENCE [LARGE SCALE GENOMIC DNA]</scope>
    <source>
        <strain evidence="4">XBD1002</strain>
    </source>
</reference>
<keyword evidence="1" id="KW-1133">Transmembrane helix</keyword>
<dbReference type="Proteomes" id="UP000182737">
    <property type="component" value="Unassembled WGS sequence"/>
</dbReference>
<proteinExistence type="predicted"/>
<dbReference type="Pfam" id="PF13407">
    <property type="entry name" value="Peripla_BP_4"/>
    <property type="match status" value="1"/>
</dbReference>
<evidence type="ECO:0000313" key="3">
    <source>
        <dbReference type="EMBL" id="SFI74129.1"/>
    </source>
</evidence>
<dbReference type="InterPro" id="IPR028082">
    <property type="entry name" value="Peripla_BP_I"/>
</dbReference>
<protein>
    <submittedName>
        <fullName evidence="3">Ribose transport system substrate-binding protein</fullName>
    </submittedName>
</protein>
<dbReference type="InterPro" id="IPR025997">
    <property type="entry name" value="SBP_2_dom"/>
</dbReference>
<gene>
    <name evidence="3" type="ORF">SAMN04487775_10572</name>
</gene>
<keyword evidence="4" id="KW-1185">Reference proteome</keyword>
<dbReference type="SUPFAM" id="SSF53822">
    <property type="entry name" value="Periplasmic binding protein-like I"/>
    <property type="match status" value="1"/>
</dbReference>
<keyword evidence="1" id="KW-0472">Membrane</keyword>
<dbReference type="RefSeq" id="WP_074931403.1">
    <property type="nucleotide sequence ID" value="NZ_FORI01000005.1"/>
</dbReference>
<evidence type="ECO:0000259" key="2">
    <source>
        <dbReference type="Pfam" id="PF13407"/>
    </source>
</evidence>
<dbReference type="Gene3D" id="3.40.50.2300">
    <property type="match status" value="2"/>
</dbReference>
<name>A0A1I3KNR0_9SPIR</name>